<protein>
    <submittedName>
        <fullName evidence="1">Uncharacterized protein</fullName>
    </submittedName>
</protein>
<gene>
    <name evidence="1" type="ORF">EPJ69_10300</name>
</gene>
<accession>A0A5C8DZ69</accession>
<evidence type="ECO:0000313" key="2">
    <source>
        <dbReference type="Proteomes" id="UP000324707"/>
    </source>
</evidence>
<proteinExistence type="predicted"/>
<dbReference type="Proteomes" id="UP000324707">
    <property type="component" value="Unassembled WGS sequence"/>
</dbReference>
<comment type="caution">
    <text evidence="1">The sequence shown here is derived from an EMBL/GenBank/DDBJ whole genome shotgun (WGS) entry which is preliminary data.</text>
</comment>
<evidence type="ECO:0000313" key="1">
    <source>
        <dbReference type="EMBL" id="TXJ30448.1"/>
    </source>
</evidence>
<name>A0A5C8DZ69_9SPIR</name>
<sequence length="451" mass="53596">MEELSKIIYEILKTAIDKKCYNKDSIIIICKSIIKLSPYIKNEFEEFLDNINNLEFNHISNLLIMDKEYSEIVAEYFPDELIKLFFNNVIENNSKDIHNIIKYTYKVEYASGLVPPFCFLFKYHYKKAIDFVIRFSNLASEKYYEYFKDNDIYSNSTIYREIEENIIGDSFIKEYLIEDYVKMITFKLIDGTEESQIASSSLWSAYRGGHVIDNLLSSSLMAFEKWPIDFINNENNKDDIENIYYKVLKESKSVLTTAVLASVGTGFFNIIKENIYPILQNINCYFYDEQRRNHENRNKLPIGYNIKKEYIDERKKSFNLYWRQNTLKNCILTLQINFENEAFDNVLDELKDNNKSNIEILDFIDRLNIKNYNIYRIQNNQVVFKYKNSDNVKDTDNNIQNNSYICNLTDIIQLKKDSSNINSQEEFNYIIDKINNIDFSKENTYLKLSLI</sequence>
<dbReference type="AlphaFoldDB" id="A0A5C8DZ69"/>
<dbReference type="EMBL" id="SAXX01000023">
    <property type="protein sequence ID" value="TXJ30448.1"/>
    <property type="molecule type" value="Genomic_DNA"/>
</dbReference>
<reference evidence="1 2" key="1">
    <citation type="journal article" date="1992" name="Lakartidningen">
        <title>[Penicillin V and not amoxicillin is the first choice preparation in acute otitis].</title>
        <authorList>
            <person name="Kamme C."/>
            <person name="Lundgren K."/>
            <person name="Prellner K."/>
        </authorList>
    </citation>
    <scope>NUCLEOTIDE SEQUENCE [LARGE SCALE GENOMIC DNA]</scope>
    <source>
        <strain evidence="1 2">PC5538III-lc</strain>
    </source>
</reference>
<organism evidence="1 2">
    <name type="scientific">Brachyspira aalborgi</name>
    <dbReference type="NCBI Taxonomy" id="29522"/>
    <lineage>
        <taxon>Bacteria</taxon>
        <taxon>Pseudomonadati</taxon>
        <taxon>Spirochaetota</taxon>
        <taxon>Spirochaetia</taxon>
        <taxon>Brachyspirales</taxon>
        <taxon>Brachyspiraceae</taxon>
        <taxon>Brachyspira</taxon>
    </lineage>
</organism>
<dbReference type="RefSeq" id="WP_147737309.1">
    <property type="nucleotide sequence ID" value="NZ_SAXX01000023.1"/>
</dbReference>